<protein>
    <recommendedName>
        <fullName evidence="3">CBS domain-containing protein</fullName>
    </recommendedName>
</protein>
<proteinExistence type="predicted"/>
<reference evidence="4" key="1">
    <citation type="journal article" date="2020" name="bioRxiv">
        <title>Hybrid origin of Populus tomentosa Carr. identified through genome sequencing and phylogenomic analysis.</title>
        <authorList>
            <person name="An X."/>
            <person name="Gao K."/>
            <person name="Chen Z."/>
            <person name="Li J."/>
            <person name="Yang X."/>
            <person name="Yang X."/>
            <person name="Zhou J."/>
            <person name="Guo T."/>
            <person name="Zhao T."/>
            <person name="Huang S."/>
            <person name="Miao D."/>
            <person name="Khan W.U."/>
            <person name="Rao P."/>
            <person name="Ye M."/>
            <person name="Lei B."/>
            <person name="Liao W."/>
            <person name="Wang J."/>
            <person name="Ji L."/>
            <person name="Li Y."/>
            <person name="Guo B."/>
            <person name="Mustafa N.S."/>
            <person name="Li S."/>
            <person name="Yun Q."/>
            <person name="Keller S.R."/>
            <person name="Mao J."/>
            <person name="Zhang R."/>
            <person name="Strauss S.H."/>
        </authorList>
    </citation>
    <scope>NUCLEOTIDE SEQUENCE</scope>
    <source>
        <strain evidence="4">GM15</strain>
        <tissue evidence="4">Leaf</tissue>
    </source>
</reference>
<organism evidence="4 5">
    <name type="scientific">Populus tomentosa</name>
    <name type="common">Chinese white poplar</name>
    <dbReference type="NCBI Taxonomy" id="118781"/>
    <lineage>
        <taxon>Eukaryota</taxon>
        <taxon>Viridiplantae</taxon>
        <taxon>Streptophyta</taxon>
        <taxon>Embryophyta</taxon>
        <taxon>Tracheophyta</taxon>
        <taxon>Spermatophyta</taxon>
        <taxon>Magnoliopsida</taxon>
        <taxon>eudicotyledons</taxon>
        <taxon>Gunneridae</taxon>
        <taxon>Pentapetalae</taxon>
        <taxon>rosids</taxon>
        <taxon>fabids</taxon>
        <taxon>Malpighiales</taxon>
        <taxon>Salicaceae</taxon>
        <taxon>Saliceae</taxon>
        <taxon>Populus</taxon>
    </lineage>
</organism>
<dbReference type="InterPro" id="IPR051257">
    <property type="entry name" value="Diverse_CBS-Domain"/>
</dbReference>
<dbReference type="PANTHER" id="PTHR43080:SF2">
    <property type="entry name" value="CBS DOMAIN-CONTAINING PROTEIN"/>
    <property type="match status" value="1"/>
</dbReference>
<evidence type="ECO:0000313" key="5">
    <source>
        <dbReference type="Proteomes" id="UP000886885"/>
    </source>
</evidence>
<comment type="caution">
    <text evidence="4">The sequence shown here is derived from an EMBL/GenBank/DDBJ whole genome shotgun (WGS) entry which is preliminary data.</text>
</comment>
<name>A0A8X8C4S0_POPTO</name>
<keyword evidence="5" id="KW-1185">Reference proteome</keyword>
<evidence type="ECO:0000259" key="3">
    <source>
        <dbReference type="PROSITE" id="PS51371"/>
    </source>
</evidence>
<dbReference type="EMBL" id="JAAWWB010000034">
    <property type="protein sequence ID" value="KAG6741172.1"/>
    <property type="molecule type" value="Genomic_DNA"/>
</dbReference>
<dbReference type="OrthoDB" id="418595at2759"/>
<dbReference type="Pfam" id="PF00571">
    <property type="entry name" value="CBS"/>
    <property type="match status" value="1"/>
</dbReference>
<evidence type="ECO:0000256" key="1">
    <source>
        <dbReference type="ARBA" id="ARBA00023122"/>
    </source>
</evidence>
<accession>A0A8X8C4S0</accession>
<sequence length="178" mass="19810">MAQLMPKQDKRTRHIPVIDDKGMVGMVSIGDVVRAVMSEYREQLDRLNAYIQGYSEPRRVCKYGLYDRLLLEDTCVPIHYFCDVMPYAEKSSWGLKKLEFEIDGKQNIVSVGFGVLVYAGDASNLNVLCDGFCGLVNVPVSVDGYAATTPVDVCFLLFSLSGWINSLLDNRVLDVGLA</sequence>
<evidence type="ECO:0000256" key="2">
    <source>
        <dbReference type="PROSITE-ProRule" id="PRU00703"/>
    </source>
</evidence>
<keyword evidence="1 2" id="KW-0129">CBS domain</keyword>
<gene>
    <name evidence="4" type="ORF">POTOM_054404</name>
</gene>
<dbReference type="AlphaFoldDB" id="A0A8X8C4S0"/>
<dbReference type="Proteomes" id="UP000886885">
    <property type="component" value="Chromosome 17D"/>
</dbReference>
<evidence type="ECO:0000313" key="4">
    <source>
        <dbReference type="EMBL" id="KAG6741172.1"/>
    </source>
</evidence>
<dbReference type="InterPro" id="IPR000644">
    <property type="entry name" value="CBS_dom"/>
</dbReference>
<dbReference type="PROSITE" id="PS51371">
    <property type="entry name" value="CBS"/>
    <property type="match status" value="1"/>
</dbReference>
<dbReference type="PANTHER" id="PTHR43080">
    <property type="entry name" value="CBS DOMAIN-CONTAINING PROTEIN CBSX3, MITOCHONDRIAL"/>
    <property type="match status" value="1"/>
</dbReference>
<feature type="domain" description="CBS" evidence="3">
    <location>
        <begin position="1"/>
        <end position="43"/>
    </location>
</feature>